<keyword evidence="5" id="KW-0627">Porphyrin biosynthesis</keyword>
<dbReference type="AlphaFoldDB" id="A0A7D8A9W7"/>
<keyword evidence="4" id="KW-0949">S-adenosyl-L-methionine</keyword>
<organism evidence="8 9">
    <name type="scientific">Microbacterium esteraromaticum</name>
    <dbReference type="NCBI Taxonomy" id="57043"/>
    <lineage>
        <taxon>Bacteria</taxon>
        <taxon>Bacillati</taxon>
        <taxon>Actinomycetota</taxon>
        <taxon>Actinomycetes</taxon>
        <taxon>Micrococcales</taxon>
        <taxon>Microbacteriaceae</taxon>
        <taxon>Microbacterium</taxon>
    </lineage>
</organism>
<dbReference type="InterPro" id="IPR050161">
    <property type="entry name" value="Siro_Cobalamin_biosynth"/>
</dbReference>
<evidence type="ECO:0000256" key="5">
    <source>
        <dbReference type="ARBA" id="ARBA00023244"/>
    </source>
</evidence>
<dbReference type="Gene3D" id="3.40.1010.10">
    <property type="entry name" value="Cobalt-precorrin-4 Transmethylase, Domain 1"/>
    <property type="match status" value="1"/>
</dbReference>
<dbReference type="InterPro" id="IPR003043">
    <property type="entry name" value="Uropor_MeTrfase_CS"/>
</dbReference>
<sequence length="336" mass="33627">MTATVTLVGAGPGDAGLLTLRGLRALERADVIVADRLGARSVLAQLEAEGVTIPAEVIDVGKLPGHHRVPQDAINELLVELALAGREVVRLKGGDPFVFGRGREEQLFCEAAGVRVEVVPGVTSAVSVPAVAGIPLTHRGVAASFSVVSAHDQIEPGGSVSASGSDHTLVLLMGVSTLGHSAHVLAAGARGAGCPVAIVEDGYGSGERVTVGTLGTIAQLAAARQVRSPAVVVIGEVVRLSPFAASLAPAAVSEPRSADAVDAAPPASGPASAPEPVAAAEFTSSAAPGSPSRPVRRRPRSRLAAALDAGLAVDTGLIRAIDAHSSPASSRKAPQS</sequence>
<dbReference type="Pfam" id="PF00590">
    <property type="entry name" value="TP_methylase"/>
    <property type="match status" value="1"/>
</dbReference>
<dbReference type="EMBL" id="CP043732">
    <property type="protein sequence ID" value="QMU96621.1"/>
    <property type="molecule type" value="Genomic_DNA"/>
</dbReference>
<gene>
    <name evidence="8" type="primary">cobA</name>
    <name evidence="8" type="ORF">FVO59_04885</name>
</gene>
<feature type="domain" description="Tetrapyrrole methylase" evidence="7">
    <location>
        <begin position="4"/>
        <end position="217"/>
    </location>
</feature>
<dbReference type="InterPro" id="IPR014777">
    <property type="entry name" value="4pyrrole_Mease_sub1"/>
</dbReference>
<evidence type="ECO:0000313" key="9">
    <source>
        <dbReference type="Proteomes" id="UP000515708"/>
    </source>
</evidence>
<evidence type="ECO:0000256" key="3">
    <source>
        <dbReference type="ARBA" id="ARBA00022679"/>
    </source>
</evidence>
<evidence type="ECO:0000256" key="1">
    <source>
        <dbReference type="ARBA" id="ARBA00012162"/>
    </source>
</evidence>
<dbReference type="GO" id="GO:0004851">
    <property type="term" value="F:uroporphyrin-III C-methyltransferase activity"/>
    <property type="evidence" value="ECO:0007669"/>
    <property type="project" value="UniProtKB-EC"/>
</dbReference>
<evidence type="ECO:0000256" key="6">
    <source>
        <dbReference type="SAM" id="MobiDB-lite"/>
    </source>
</evidence>
<feature type="compositionally biased region" description="Low complexity" evidence="6">
    <location>
        <begin position="259"/>
        <end position="293"/>
    </location>
</feature>
<dbReference type="Proteomes" id="UP000515708">
    <property type="component" value="Chromosome"/>
</dbReference>
<dbReference type="SUPFAM" id="SSF53790">
    <property type="entry name" value="Tetrapyrrole methylase"/>
    <property type="match status" value="1"/>
</dbReference>
<evidence type="ECO:0000313" key="8">
    <source>
        <dbReference type="EMBL" id="QMU96621.1"/>
    </source>
</evidence>
<dbReference type="PANTHER" id="PTHR45790">
    <property type="entry name" value="SIROHEME SYNTHASE-RELATED"/>
    <property type="match status" value="1"/>
</dbReference>
<dbReference type="InterPro" id="IPR014776">
    <property type="entry name" value="4pyrrole_Mease_sub2"/>
</dbReference>
<evidence type="ECO:0000259" key="7">
    <source>
        <dbReference type="Pfam" id="PF00590"/>
    </source>
</evidence>
<dbReference type="PROSITE" id="PS00839">
    <property type="entry name" value="SUMT_1"/>
    <property type="match status" value="1"/>
</dbReference>
<dbReference type="RefSeq" id="WP_182255239.1">
    <property type="nucleotide sequence ID" value="NZ_CP043732.1"/>
</dbReference>
<dbReference type="Gene3D" id="3.30.950.10">
    <property type="entry name" value="Methyltransferase, Cobalt-precorrin-4 Transmethylase, Domain 2"/>
    <property type="match status" value="1"/>
</dbReference>
<reference evidence="8 9" key="1">
    <citation type="journal article" date="2020" name="Front. Microbiol.">
        <title>Design of Bacterial Strain-Specific qPCR Assays Using NGS Data and Publicly Available Resources and Its Application to Track Biocontrol Strains.</title>
        <authorList>
            <person name="Hernandez I."/>
            <person name="Sant C."/>
            <person name="Martinez R."/>
            <person name="Fernandez C."/>
        </authorList>
    </citation>
    <scope>NUCLEOTIDE SEQUENCE [LARGE SCALE GENOMIC DNA]</scope>
    <source>
        <strain evidence="8 9">B24</strain>
    </source>
</reference>
<dbReference type="InterPro" id="IPR000878">
    <property type="entry name" value="4pyrrol_Mease"/>
</dbReference>
<name>A0A7D8A9W7_9MICO</name>
<dbReference type="CDD" id="cd11642">
    <property type="entry name" value="SUMT"/>
    <property type="match status" value="1"/>
</dbReference>
<protein>
    <recommendedName>
        <fullName evidence="1">uroporphyrinogen-III C-methyltransferase</fullName>
        <ecNumber evidence="1">2.1.1.107</ecNumber>
    </recommendedName>
</protein>
<dbReference type="EC" id="2.1.1.107" evidence="1"/>
<dbReference type="GO" id="GO:0032259">
    <property type="term" value="P:methylation"/>
    <property type="evidence" value="ECO:0007669"/>
    <property type="project" value="UniProtKB-KW"/>
</dbReference>
<accession>A0A7D8A9W7</accession>
<dbReference type="InterPro" id="IPR035996">
    <property type="entry name" value="4pyrrol_Methylase_sf"/>
</dbReference>
<keyword evidence="3 8" id="KW-0808">Transferase</keyword>
<dbReference type="PANTHER" id="PTHR45790:SF3">
    <property type="entry name" value="S-ADENOSYL-L-METHIONINE-DEPENDENT UROPORPHYRINOGEN III METHYLTRANSFERASE, CHLOROPLASTIC"/>
    <property type="match status" value="1"/>
</dbReference>
<dbReference type="InterPro" id="IPR006366">
    <property type="entry name" value="CobA/CysG_C"/>
</dbReference>
<proteinExistence type="predicted"/>
<dbReference type="FunFam" id="3.40.1010.10:FF:000001">
    <property type="entry name" value="Siroheme synthase"/>
    <property type="match status" value="1"/>
</dbReference>
<dbReference type="NCBIfam" id="NF004790">
    <property type="entry name" value="PRK06136.1"/>
    <property type="match status" value="1"/>
</dbReference>
<dbReference type="GO" id="GO:0019354">
    <property type="term" value="P:siroheme biosynthetic process"/>
    <property type="evidence" value="ECO:0007669"/>
    <property type="project" value="InterPro"/>
</dbReference>
<evidence type="ECO:0000256" key="4">
    <source>
        <dbReference type="ARBA" id="ARBA00022691"/>
    </source>
</evidence>
<keyword evidence="2 8" id="KW-0489">Methyltransferase</keyword>
<evidence type="ECO:0000256" key="2">
    <source>
        <dbReference type="ARBA" id="ARBA00022603"/>
    </source>
</evidence>
<feature type="region of interest" description="Disordered" evidence="6">
    <location>
        <begin position="259"/>
        <end position="301"/>
    </location>
</feature>
<dbReference type="NCBIfam" id="TIGR01469">
    <property type="entry name" value="cobA_cysG_Cterm"/>
    <property type="match status" value="1"/>
</dbReference>